<dbReference type="EMBL" id="CP019948">
    <property type="protein sequence ID" value="ARN79858.1"/>
    <property type="molecule type" value="Genomic_DNA"/>
</dbReference>
<feature type="compositionally biased region" description="Basic residues" evidence="1">
    <location>
        <begin position="90"/>
        <end position="103"/>
    </location>
</feature>
<accession>A0A1W6MQJ2</accession>
<dbReference type="AlphaFoldDB" id="A0A1W6MQJ2"/>
<dbReference type="KEGG" id="mbry:B1812_00860"/>
<feature type="region of interest" description="Disordered" evidence="1">
    <location>
        <begin position="90"/>
        <end position="117"/>
    </location>
</feature>
<name>A0A1W6MQJ2_9HYPH</name>
<keyword evidence="3" id="KW-1185">Reference proteome</keyword>
<gene>
    <name evidence="2" type="ORF">B1812_00860</name>
</gene>
<evidence type="ECO:0000313" key="2">
    <source>
        <dbReference type="EMBL" id="ARN79858.1"/>
    </source>
</evidence>
<reference evidence="2 3" key="1">
    <citation type="submission" date="2017-02" db="EMBL/GenBank/DDBJ databases">
        <authorList>
            <person name="Peterson S.W."/>
        </authorList>
    </citation>
    <scope>NUCLEOTIDE SEQUENCE [LARGE SCALE GENOMIC DNA]</scope>
    <source>
        <strain evidence="2 3">S285</strain>
    </source>
</reference>
<evidence type="ECO:0000313" key="3">
    <source>
        <dbReference type="Proteomes" id="UP000193978"/>
    </source>
</evidence>
<dbReference type="STRING" id="655015.B1812_00860"/>
<organism evidence="2 3">
    <name type="scientific">Methylocystis bryophila</name>
    <dbReference type="NCBI Taxonomy" id="655015"/>
    <lineage>
        <taxon>Bacteria</taxon>
        <taxon>Pseudomonadati</taxon>
        <taxon>Pseudomonadota</taxon>
        <taxon>Alphaproteobacteria</taxon>
        <taxon>Hyphomicrobiales</taxon>
        <taxon>Methylocystaceae</taxon>
        <taxon>Methylocystis</taxon>
    </lineage>
</organism>
<dbReference type="Proteomes" id="UP000193978">
    <property type="component" value="Chromosome"/>
</dbReference>
<proteinExistence type="predicted"/>
<sequence length="146" mass="16111">MGTTMQSLSPLSRCAQICGLTPKELIVGASPRPEHEFLAARYYRSSTIGKARMRRAMVAAIRAALKAAEPRSAADLLVALRMMLGRRRGRSWGARRRTRRSHQSRCAVEAPVGRPGDERGERGAIIVDFVERQAALASCRPLRLEA</sequence>
<evidence type="ECO:0000256" key="1">
    <source>
        <dbReference type="SAM" id="MobiDB-lite"/>
    </source>
</evidence>
<protein>
    <submittedName>
        <fullName evidence="2">Uncharacterized protein</fullName>
    </submittedName>
</protein>